<organism evidence="4 5">
    <name type="scientific">Ladona fulva</name>
    <name type="common">Scarce chaser dragonfly</name>
    <name type="synonym">Libellula fulva</name>
    <dbReference type="NCBI Taxonomy" id="123851"/>
    <lineage>
        <taxon>Eukaryota</taxon>
        <taxon>Metazoa</taxon>
        <taxon>Ecdysozoa</taxon>
        <taxon>Arthropoda</taxon>
        <taxon>Hexapoda</taxon>
        <taxon>Insecta</taxon>
        <taxon>Pterygota</taxon>
        <taxon>Palaeoptera</taxon>
        <taxon>Odonata</taxon>
        <taxon>Epiprocta</taxon>
        <taxon>Anisoptera</taxon>
        <taxon>Libelluloidea</taxon>
        <taxon>Libellulidae</taxon>
        <taxon>Ladona</taxon>
    </lineage>
</organism>
<protein>
    <recommendedName>
        <fullName evidence="3">Rubicon Homology domain-containing protein</fullName>
    </recommendedName>
</protein>
<keyword evidence="1" id="KW-0072">Autophagy</keyword>
<dbReference type="PANTHER" id="PTHR45971">
    <property type="entry name" value="PHOX (PX) DOMAIN-CONTAINING PROTEIN"/>
    <property type="match status" value="1"/>
</dbReference>
<dbReference type="GO" id="GO:1901981">
    <property type="term" value="F:phosphatidylinositol phosphate binding"/>
    <property type="evidence" value="ECO:0007669"/>
    <property type="project" value="TreeGrafter"/>
</dbReference>
<sequence>GGDRVVSLSSAEGVALSLLRRFSEKQLPRASDLEWLVSERDAPQQVTIHVYYISKNGKHNSIHRVVMAKQGHRCAGCGMKVAPEYAHRFRYCEYLGRYFCTGCHSNQLALIPGRVLSKWDFTRCPVSIFSYRLLEQMMSDPLYSVGDLNPGLYRKAKALERTRMMRIQLQHLREFLLACRFASDLQECLEREPQYLTSDPEVYSLQDLVSVKSGELPARLKTIVDAGIAHVAQCQLCMARGFVCELCASPEIIHPWQLTKVSRCAGCGACFHASCRDNKKKGKLSDGKVEDTIPCPRCERLWRRQRQRMQPKQSEDELEEGVSKLQASTKDSSHNTQKIQS</sequence>
<evidence type="ECO:0000259" key="3">
    <source>
        <dbReference type="SMART" id="SM01175"/>
    </source>
</evidence>
<evidence type="ECO:0000313" key="4">
    <source>
        <dbReference type="EMBL" id="KAG8228089.1"/>
    </source>
</evidence>
<evidence type="ECO:0000256" key="2">
    <source>
        <dbReference type="SAM" id="MobiDB-lite"/>
    </source>
</evidence>
<feature type="domain" description="Rubicon Homology" evidence="3">
    <location>
        <begin position="90"/>
        <end position="305"/>
    </location>
</feature>
<dbReference type="InterPro" id="IPR048569">
    <property type="entry name" value="RUBC_PIKBD"/>
</dbReference>
<dbReference type="InterPro" id="IPR025258">
    <property type="entry name" value="RH_dom"/>
</dbReference>
<reference evidence="4" key="1">
    <citation type="submission" date="2013-04" db="EMBL/GenBank/DDBJ databases">
        <authorList>
            <person name="Qu J."/>
            <person name="Murali S.C."/>
            <person name="Bandaranaike D."/>
            <person name="Bellair M."/>
            <person name="Blankenburg K."/>
            <person name="Chao H."/>
            <person name="Dinh H."/>
            <person name="Doddapaneni H."/>
            <person name="Downs B."/>
            <person name="Dugan-Rocha S."/>
            <person name="Elkadiri S."/>
            <person name="Gnanaolivu R.D."/>
            <person name="Hernandez B."/>
            <person name="Javaid M."/>
            <person name="Jayaseelan J.C."/>
            <person name="Lee S."/>
            <person name="Li M."/>
            <person name="Ming W."/>
            <person name="Munidasa M."/>
            <person name="Muniz J."/>
            <person name="Nguyen L."/>
            <person name="Ongeri F."/>
            <person name="Osuji N."/>
            <person name="Pu L.-L."/>
            <person name="Puazo M."/>
            <person name="Qu C."/>
            <person name="Quiroz J."/>
            <person name="Raj R."/>
            <person name="Weissenberger G."/>
            <person name="Xin Y."/>
            <person name="Zou X."/>
            <person name="Han Y."/>
            <person name="Richards S."/>
            <person name="Worley K."/>
            <person name="Muzny D."/>
            <person name="Gibbs R."/>
        </authorList>
    </citation>
    <scope>NUCLEOTIDE SEQUENCE</scope>
    <source>
        <strain evidence="4">Sampled in the wild</strain>
    </source>
</reference>
<accession>A0A8K0K5W3</accession>
<dbReference type="AlphaFoldDB" id="A0A8K0K5W3"/>
<feature type="compositionally biased region" description="Polar residues" evidence="2">
    <location>
        <begin position="325"/>
        <end position="341"/>
    </location>
</feature>
<dbReference type="InterPro" id="IPR052428">
    <property type="entry name" value="Autophagy_HostDef_Reg"/>
</dbReference>
<dbReference type="OrthoDB" id="10067503at2759"/>
<proteinExistence type="predicted"/>
<comment type="caution">
    <text evidence="4">The sequence shown here is derived from an EMBL/GenBank/DDBJ whole genome shotgun (WGS) entry which is preliminary data.</text>
</comment>
<reference evidence="4" key="2">
    <citation type="submission" date="2017-10" db="EMBL/GenBank/DDBJ databases">
        <title>Ladona fulva Genome sequencing and assembly.</title>
        <authorList>
            <person name="Murali S."/>
            <person name="Richards S."/>
            <person name="Bandaranaike D."/>
            <person name="Bellair M."/>
            <person name="Blankenburg K."/>
            <person name="Chao H."/>
            <person name="Dinh H."/>
            <person name="Doddapaneni H."/>
            <person name="Dugan-Rocha S."/>
            <person name="Elkadiri S."/>
            <person name="Gnanaolivu R."/>
            <person name="Hernandez B."/>
            <person name="Skinner E."/>
            <person name="Javaid M."/>
            <person name="Lee S."/>
            <person name="Li M."/>
            <person name="Ming W."/>
            <person name="Munidasa M."/>
            <person name="Muniz J."/>
            <person name="Nguyen L."/>
            <person name="Hughes D."/>
            <person name="Osuji N."/>
            <person name="Pu L.-L."/>
            <person name="Puazo M."/>
            <person name="Qu C."/>
            <person name="Quiroz J."/>
            <person name="Raj R."/>
            <person name="Weissenberger G."/>
            <person name="Xin Y."/>
            <person name="Zou X."/>
            <person name="Han Y."/>
            <person name="Worley K."/>
            <person name="Muzny D."/>
            <person name="Gibbs R."/>
        </authorList>
    </citation>
    <scope>NUCLEOTIDE SEQUENCE</scope>
    <source>
        <strain evidence="4">Sampled in the wild</strain>
    </source>
</reference>
<feature type="region of interest" description="Disordered" evidence="2">
    <location>
        <begin position="305"/>
        <end position="341"/>
    </location>
</feature>
<dbReference type="Pfam" id="PF21054">
    <property type="entry name" value="RUBC_PIKBD"/>
    <property type="match status" value="1"/>
</dbReference>
<name>A0A8K0K5W3_LADFU</name>
<feature type="non-terminal residue" evidence="4">
    <location>
        <position position="341"/>
    </location>
</feature>
<dbReference type="SMART" id="SM01175">
    <property type="entry name" value="DUF4206"/>
    <property type="match status" value="1"/>
</dbReference>
<dbReference type="Pfam" id="PF13901">
    <property type="entry name" value="RH_dom"/>
    <property type="match status" value="1"/>
</dbReference>
<evidence type="ECO:0000313" key="5">
    <source>
        <dbReference type="Proteomes" id="UP000792457"/>
    </source>
</evidence>
<evidence type="ECO:0000256" key="1">
    <source>
        <dbReference type="ARBA" id="ARBA00023006"/>
    </source>
</evidence>
<dbReference type="EMBL" id="KZ308359">
    <property type="protein sequence ID" value="KAG8228089.1"/>
    <property type="molecule type" value="Genomic_DNA"/>
</dbReference>
<keyword evidence="5" id="KW-1185">Reference proteome</keyword>
<dbReference type="GO" id="GO:0006914">
    <property type="term" value="P:autophagy"/>
    <property type="evidence" value="ECO:0007669"/>
    <property type="project" value="UniProtKB-KW"/>
</dbReference>
<dbReference type="PANTHER" id="PTHR45971:SF1">
    <property type="entry name" value="RUBICON, ISOFORM A"/>
    <property type="match status" value="1"/>
</dbReference>
<dbReference type="Proteomes" id="UP000792457">
    <property type="component" value="Unassembled WGS sequence"/>
</dbReference>
<gene>
    <name evidence="4" type="ORF">J437_LFUL000088</name>
</gene>